<reference evidence="1 2" key="1">
    <citation type="journal article" date="2007" name="Int. J. Syst. Evol. Microbiol.">
        <title>Oceanobacillus profundus sp. nov., isolated from a deep-sea sediment core.</title>
        <authorList>
            <person name="Kim Y.G."/>
            <person name="Choi D.H."/>
            <person name="Hyun S."/>
            <person name="Cho B.C."/>
        </authorList>
    </citation>
    <scope>NUCLEOTIDE SEQUENCE [LARGE SCALE GENOMIC DNA]</scope>
    <source>
        <strain evidence="1 2">DSM 18246</strain>
    </source>
</reference>
<dbReference type="Proteomes" id="UP000285456">
    <property type="component" value="Unassembled WGS sequence"/>
</dbReference>
<accession>A0A417YAC3</accession>
<evidence type="ECO:0008006" key="3">
    <source>
        <dbReference type="Google" id="ProtNLM"/>
    </source>
</evidence>
<dbReference type="Pfam" id="PF14165">
    <property type="entry name" value="YtzH"/>
    <property type="match status" value="1"/>
</dbReference>
<proteinExistence type="predicted"/>
<comment type="caution">
    <text evidence="1">The sequence shown here is derived from an EMBL/GenBank/DDBJ whole genome shotgun (WGS) entry which is preliminary data.</text>
</comment>
<evidence type="ECO:0000313" key="2">
    <source>
        <dbReference type="Proteomes" id="UP000285456"/>
    </source>
</evidence>
<sequence>MTLSVNNQLTLLYDILDEQQADCCASVSEYEQIIRLVESMVRNNSISNEQLLSLLPEIYHYGRQGVSAQNMPDHITAHKKNMDEWIKALQHTTLE</sequence>
<dbReference type="OrthoDB" id="2968867at2"/>
<dbReference type="EMBL" id="QWEH01000022">
    <property type="protein sequence ID" value="RHW29633.1"/>
    <property type="molecule type" value="Genomic_DNA"/>
</dbReference>
<protein>
    <recommendedName>
        <fullName evidence="3">YtzH-like protein</fullName>
    </recommendedName>
</protein>
<organism evidence="1 2">
    <name type="scientific">Oceanobacillus profundus</name>
    <dbReference type="NCBI Taxonomy" id="372463"/>
    <lineage>
        <taxon>Bacteria</taxon>
        <taxon>Bacillati</taxon>
        <taxon>Bacillota</taxon>
        <taxon>Bacilli</taxon>
        <taxon>Bacillales</taxon>
        <taxon>Bacillaceae</taxon>
        <taxon>Oceanobacillus</taxon>
    </lineage>
</organism>
<evidence type="ECO:0000313" key="1">
    <source>
        <dbReference type="EMBL" id="RHW29633.1"/>
    </source>
</evidence>
<gene>
    <name evidence="1" type="ORF">D1B32_21250</name>
</gene>
<dbReference type="RefSeq" id="WP_095307609.1">
    <property type="nucleotide sequence ID" value="NZ_JAMAWL010000005.1"/>
</dbReference>
<keyword evidence="2" id="KW-1185">Reference proteome</keyword>
<dbReference type="AlphaFoldDB" id="A0A417YAC3"/>
<dbReference type="InterPro" id="IPR025547">
    <property type="entry name" value="YtzH"/>
</dbReference>
<name>A0A417YAC3_9BACI</name>